<dbReference type="AlphaFoldDB" id="A0A4Q7PNF9"/>
<dbReference type="RefSeq" id="WP_130432902.1">
    <property type="nucleotide sequence ID" value="NZ_SGXF01000001.1"/>
</dbReference>
<dbReference type="OrthoDB" id="9790842at2"/>
<dbReference type="Pfam" id="PF03703">
    <property type="entry name" value="bPH_2"/>
    <property type="match status" value="1"/>
</dbReference>
<gene>
    <name evidence="2" type="ORF">EV209_0601</name>
</gene>
<evidence type="ECO:0000313" key="2">
    <source>
        <dbReference type="EMBL" id="RZT02482.1"/>
    </source>
</evidence>
<dbReference type="EMBL" id="SGXF01000001">
    <property type="protein sequence ID" value="RZT02482.1"/>
    <property type="molecule type" value="Genomic_DNA"/>
</dbReference>
<feature type="domain" description="YdbS-like PH" evidence="1">
    <location>
        <begin position="30"/>
        <end position="103"/>
    </location>
</feature>
<proteinExistence type="predicted"/>
<sequence>MDHQKSGGGSKSPESTYIWKDRKHFMWFPWSFTKYSLDQDRLYEDRGLLNTKHDEVLLYRIVDITMTRTLGQKIFGTGTIVLCTKVDTSKDVKLINIKNCRNVNRMLSDMIEQARSKKRVVGKEFYGSAGHAHDDGYGYDEGGGDADEDLTL</sequence>
<evidence type="ECO:0000259" key="1">
    <source>
        <dbReference type="Pfam" id="PF03703"/>
    </source>
</evidence>
<keyword evidence="3" id="KW-1185">Reference proteome</keyword>
<evidence type="ECO:0000313" key="3">
    <source>
        <dbReference type="Proteomes" id="UP000292927"/>
    </source>
</evidence>
<comment type="caution">
    <text evidence="2">The sequence shown here is derived from an EMBL/GenBank/DDBJ whole genome shotgun (WGS) entry which is preliminary data.</text>
</comment>
<name>A0A4Q7PNF9_9FIRM</name>
<dbReference type="Proteomes" id="UP000292927">
    <property type="component" value="Unassembled WGS sequence"/>
</dbReference>
<reference evidence="2 3" key="1">
    <citation type="submission" date="2019-02" db="EMBL/GenBank/DDBJ databases">
        <title>Genomic Encyclopedia of Type Strains, Phase IV (KMG-IV): sequencing the most valuable type-strain genomes for metagenomic binning, comparative biology and taxonomic classification.</title>
        <authorList>
            <person name="Goeker M."/>
        </authorList>
    </citation>
    <scope>NUCLEOTIDE SEQUENCE [LARGE SCALE GENOMIC DNA]</scope>
    <source>
        <strain evidence="2 3">DSM 29486</strain>
    </source>
</reference>
<protein>
    <submittedName>
        <fullName evidence="2">PH (Pleckstrin Homology) domain-containing protein</fullName>
    </submittedName>
</protein>
<organism evidence="2 3">
    <name type="scientific">Cuneatibacter caecimuris</name>
    <dbReference type="NCBI Taxonomy" id="1796618"/>
    <lineage>
        <taxon>Bacteria</taxon>
        <taxon>Bacillati</taxon>
        <taxon>Bacillota</taxon>
        <taxon>Clostridia</taxon>
        <taxon>Lachnospirales</taxon>
        <taxon>Lachnospiraceae</taxon>
        <taxon>Cuneatibacter</taxon>
    </lineage>
</organism>
<dbReference type="InterPro" id="IPR005182">
    <property type="entry name" value="YdbS-like_PH"/>
</dbReference>
<accession>A0A4Q7PNF9</accession>